<feature type="region of interest" description="Disordered" evidence="1">
    <location>
        <begin position="1"/>
        <end position="56"/>
    </location>
</feature>
<feature type="compositionally biased region" description="Polar residues" evidence="1">
    <location>
        <begin position="87"/>
        <end position="98"/>
    </location>
</feature>
<name>A0A8T1ADY2_9STRA</name>
<dbReference type="EMBL" id="RCMI01002430">
    <property type="protein sequence ID" value="KAG2876575.1"/>
    <property type="molecule type" value="Genomic_DNA"/>
</dbReference>
<sequence>MSTPLHRTLGVMSGKKAASDASAETPHLQRGPGDARGVSRGIGATTETRRAPSDREQLDDLMTAVIRDDSDAAQDFNGLIIRLPPTSLQQTGRASSSHPAFEEMMRDEGLKD</sequence>
<gene>
    <name evidence="2" type="ORF">PC115_g23585</name>
</gene>
<feature type="region of interest" description="Disordered" evidence="1">
    <location>
        <begin position="87"/>
        <end position="112"/>
    </location>
</feature>
<feature type="compositionally biased region" description="Basic and acidic residues" evidence="1">
    <location>
        <begin position="100"/>
        <end position="112"/>
    </location>
</feature>
<feature type="compositionally biased region" description="Basic and acidic residues" evidence="1">
    <location>
        <begin position="47"/>
        <end position="56"/>
    </location>
</feature>
<dbReference type="VEuPathDB" id="FungiDB:PC110_g1309"/>
<organism evidence="2 3">
    <name type="scientific">Phytophthora cactorum</name>
    <dbReference type="NCBI Taxonomy" id="29920"/>
    <lineage>
        <taxon>Eukaryota</taxon>
        <taxon>Sar</taxon>
        <taxon>Stramenopiles</taxon>
        <taxon>Oomycota</taxon>
        <taxon>Peronosporomycetes</taxon>
        <taxon>Peronosporales</taxon>
        <taxon>Peronosporaceae</taxon>
        <taxon>Phytophthora</taxon>
    </lineage>
</organism>
<evidence type="ECO:0000256" key="1">
    <source>
        <dbReference type="SAM" id="MobiDB-lite"/>
    </source>
</evidence>
<proteinExistence type="predicted"/>
<evidence type="ECO:0000313" key="2">
    <source>
        <dbReference type="EMBL" id="KAG2876575.1"/>
    </source>
</evidence>
<comment type="caution">
    <text evidence="2">The sequence shown here is derived from an EMBL/GenBank/DDBJ whole genome shotgun (WGS) entry which is preliminary data.</text>
</comment>
<dbReference type="Proteomes" id="UP000774804">
    <property type="component" value="Unassembled WGS sequence"/>
</dbReference>
<reference evidence="2" key="1">
    <citation type="submission" date="2018-10" db="EMBL/GenBank/DDBJ databases">
        <title>Effector identification in a new, highly contiguous assembly of the strawberry crown rot pathogen Phytophthora cactorum.</title>
        <authorList>
            <person name="Armitage A.D."/>
            <person name="Nellist C.F."/>
            <person name="Bates H."/>
            <person name="Vickerstaff R.J."/>
            <person name="Harrison R.J."/>
        </authorList>
    </citation>
    <scope>NUCLEOTIDE SEQUENCE</scope>
    <source>
        <strain evidence="2">4032</strain>
    </source>
</reference>
<protein>
    <submittedName>
        <fullName evidence="2">Uncharacterized protein</fullName>
    </submittedName>
</protein>
<dbReference type="AlphaFoldDB" id="A0A8T1ADY2"/>
<accession>A0A8T1ADY2</accession>
<evidence type="ECO:0000313" key="3">
    <source>
        <dbReference type="Proteomes" id="UP000774804"/>
    </source>
</evidence>